<dbReference type="PROSITE" id="PS50110">
    <property type="entry name" value="RESPONSE_REGULATORY"/>
    <property type="match status" value="1"/>
</dbReference>
<comment type="function">
    <text evidence="3">May play the central regulatory role in sporulation. It may be an element of the effector pathway responsible for the activation of sporulation genes in response to nutritional stress. Spo0A may act in concert with spo0H (a sigma factor) to control the expression of some genes that are critical to the sporulation process.</text>
</comment>
<dbReference type="SMART" id="SM00448">
    <property type="entry name" value="REC"/>
    <property type="match status" value="1"/>
</dbReference>
<dbReference type="SUPFAM" id="SSF52172">
    <property type="entry name" value="CheY-like"/>
    <property type="match status" value="1"/>
</dbReference>
<proteinExistence type="predicted"/>
<dbReference type="PANTHER" id="PTHR44591:SF3">
    <property type="entry name" value="RESPONSE REGULATORY DOMAIN-CONTAINING PROTEIN"/>
    <property type="match status" value="1"/>
</dbReference>
<organism evidence="6 7">
    <name type="scientific">Desulfofarcimen acetoxidans (strain ATCC 49208 / DSM 771 / KCTC 5769 / VKM B-1644 / 5575)</name>
    <name type="common">Desulfotomaculum acetoxidans</name>
    <dbReference type="NCBI Taxonomy" id="485916"/>
    <lineage>
        <taxon>Bacteria</taxon>
        <taxon>Bacillati</taxon>
        <taxon>Bacillota</taxon>
        <taxon>Clostridia</taxon>
        <taxon>Eubacteriales</taxon>
        <taxon>Peptococcaceae</taxon>
        <taxon>Desulfofarcimen</taxon>
    </lineage>
</organism>
<evidence type="ECO:0000256" key="1">
    <source>
        <dbReference type="ARBA" id="ARBA00018672"/>
    </source>
</evidence>
<evidence type="ECO:0000259" key="5">
    <source>
        <dbReference type="PROSITE" id="PS50110"/>
    </source>
</evidence>
<evidence type="ECO:0000256" key="3">
    <source>
        <dbReference type="ARBA" id="ARBA00024867"/>
    </source>
</evidence>
<dbReference type="RefSeq" id="WP_012813470.1">
    <property type="nucleotide sequence ID" value="NC_013216.1"/>
</dbReference>
<evidence type="ECO:0000256" key="2">
    <source>
        <dbReference type="ARBA" id="ARBA00022553"/>
    </source>
</evidence>
<gene>
    <name evidence="6" type="ordered locus">Dtox_0055</name>
</gene>
<evidence type="ECO:0000313" key="6">
    <source>
        <dbReference type="EMBL" id="ACV61018.1"/>
    </source>
</evidence>
<dbReference type="OrthoDB" id="9808843at2"/>
<feature type="modified residue" description="4-aspartylphosphate" evidence="4">
    <location>
        <position position="54"/>
    </location>
</feature>
<dbReference type="EMBL" id="CP001720">
    <property type="protein sequence ID" value="ACV61018.1"/>
    <property type="molecule type" value="Genomic_DNA"/>
</dbReference>
<protein>
    <recommendedName>
        <fullName evidence="1">Stage 0 sporulation protein A homolog</fullName>
    </recommendedName>
</protein>
<dbReference type="Pfam" id="PF00072">
    <property type="entry name" value="Response_reg"/>
    <property type="match status" value="1"/>
</dbReference>
<dbReference type="GO" id="GO:0000160">
    <property type="term" value="P:phosphorelay signal transduction system"/>
    <property type="evidence" value="ECO:0007669"/>
    <property type="project" value="InterPro"/>
</dbReference>
<keyword evidence="7" id="KW-1185">Reference proteome</keyword>
<evidence type="ECO:0000313" key="7">
    <source>
        <dbReference type="Proteomes" id="UP000002217"/>
    </source>
</evidence>
<accession>C8VVE9</accession>
<feature type="domain" description="Response regulatory" evidence="5">
    <location>
        <begin position="5"/>
        <end position="120"/>
    </location>
</feature>
<sequence length="133" mass="14883">MGDCDLLIVDDQPGIRRLLYEVLSEDGYRVEAVAGGREAIDKAVLLRPRLILLDMKMPGMNGLETLIELNKVYKDATAVILMTAYGELEIVMQAQKLGVNHYINKPFDLEDIRALIKSLIPDGAEIDRSRDIV</sequence>
<dbReference type="PANTHER" id="PTHR44591">
    <property type="entry name" value="STRESS RESPONSE REGULATOR PROTEIN 1"/>
    <property type="match status" value="1"/>
</dbReference>
<dbReference type="Gene3D" id="3.40.50.2300">
    <property type="match status" value="1"/>
</dbReference>
<dbReference type="Proteomes" id="UP000002217">
    <property type="component" value="Chromosome"/>
</dbReference>
<dbReference type="AlphaFoldDB" id="C8VVE9"/>
<keyword evidence="2 4" id="KW-0597">Phosphoprotein</keyword>
<dbReference type="InterPro" id="IPR050595">
    <property type="entry name" value="Bact_response_regulator"/>
</dbReference>
<evidence type="ECO:0000256" key="4">
    <source>
        <dbReference type="PROSITE-ProRule" id="PRU00169"/>
    </source>
</evidence>
<reference evidence="6 7" key="1">
    <citation type="journal article" date="2009" name="Stand. Genomic Sci.">
        <title>Complete genome sequence of Desulfotomaculum acetoxidans type strain (5575).</title>
        <authorList>
            <person name="Spring S."/>
            <person name="Lapidus A."/>
            <person name="Schroder M."/>
            <person name="Gleim D."/>
            <person name="Sims D."/>
            <person name="Meincke L."/>
            <person name="Glavina Del Rio T."/>
            <person name="Tice H."/>
            <person name="Copeland A."/>
            <person name="Cheng J.F."/>
            <person name="Lucas S."/>
            <person name="Chen F."/>
            <person name="Nolan M."/>
            <person name="Bruce D."/>
            <person name="Goodwin L."/>
            <person name="Pitluck S."/>
            <person name="Ivanova N."/>
            <person name="Mavromatis K."/>
            <person name="Mikhailova N."/>
            <person name="Pati A."/>
            <person name="Chen A."/>
            <person name="Palaniappan K."/>
            <person name="Land M."/>
            <person name="Hauser L."/>
            <person name="Chang Y.J."/>
            <person name="Jeffries C.D."/>
            <person name="Chain P."/>
            <person name="Saunders E."/>
            <person name="Brettin T."/>
            <person name="Detter J.C."/>
            <person name="Goker M."/>
            <person name="Bristow J."/>
            <person name="Eisen J.A."/>
            <person name="Markowitz V."/>
            <person name="Hugenholtz P."/>
            <person name="Kyrpides N.C."/>
            <person name="Klenk H.P."/>
            <person name="Han C."/>
        </authorList>
    </citation>
    <scope>NUCLEOTIDE SEQUENCE [LARGE SCALE GENOMIC DNA]</scope>
    <source>
        <strain evidence="7">ATCC 49208 / DSM 771 / VKM B-1644</strain>
    </source>
</reference>
<dbReference type="InterPro" id="IPR011006">
    <property type="entry name" value="CheY-like_superfamily"/>
</dbReference>
<name>C8VVE9_DESAS</name>
<dbReference type="HOGENOM" id="CLU_000445_69_8_9"/>
<dbReference type="eggNOG" id="COG2204">
    <property type="taxonomic scope" value="Bacteria"/>
</dbReference>
<dbReference type="STRING" id="485916.Dtox_0055"/>
<dbReference type="KEGG" id="dae:Dtox_0055"/>
<dbReference type="InterPro" id="IPR001789">
    <property type="entry name" value="Sig_transdc_resp-reg_receiver"/>
</dbReference>